<gene>
    <name evidence="1" type="ORF">DERYTH_LOCUS27913</name>
</gene>
<proteinExistence type="predicted"/>
<dbReference type="Proteomes" id="UP000789405">
    <property type="component" value="Unassembled WGS sequence"/>
</dbReference>
<keyword evidence="2" id="KW-1185">Reference proteome</keyword>
<organism evidence="1 2">
    <name type="scientific">Dentiscutata erythropus</name>
    <dbReference type="NCBI Taxonomy" id="1348616"/>
    <lineage>
        <taxon>Eukaryota</taxon>
        <taxon>Fungi</taxon>
        <taxon>Fungi incertae sedis</taxon>
        <taxon>Mucoromycota</taxon>
        <taxon>Glomeromycotina</taxon>
        <taxon>Glomeromycetes</taxon>
        <taxon>Diversisporales</taxon>
        <taxon>Gigasporaceae</taxon>
        <taxon>Dentiscutata</taxon>
    </lineage>
</organism>
<reference evidence="1" key="1">
    <citation type="submission" date="2021-06" db="EMBL/GenBank/DDBJ databases">
        <authorList>
            <person name="Kallberg Y."/>
            <person name="Tangrot J."/>
            <person name="Rosling A."/>
        </authorList>
    </citation>
    <scope>NUCLEOTIDE SEQUENCE</scope>
    <source>
        <strain evidence="1">MA453B</strain>
    </source>
</reference>
<accession>A0A9N9KE18</accession>
<name>A0A9N9KE18_9GLOM</name>
<dbReference type="OrthoDB" id="2016758at2759"/>
<dbReference type="SUPFAM" id="SSF53098">
    <property type="entry name" value="Ribonuclease H-like"/>
    <property type="match status" value="1"/>
</dbReference>
<comment type="caution">
    <text evidence="1">The sequence shown here is derived from an EMBL/GenBank/DDBJ whole genome shotgun (WGS) entry which is preliminary data.</text>
</comment>
<dbReference type="PANTHER" id="PTHR46880">
    <property type="entry name" value="RAS-ASSOCIATING DOMAIN-CONTAINING PROTEIN"/>
    <property type="match status" value="1"/>
</dbReference>
<dbReference type="EMBL" id="CAJVPY010066536">
    <property type="protein sequence ID" value="CAG8825485.1"/>
    <property type="molecule type" value="Genomic_DNA"/>
</dbReference>
<dbReference type="AlphaFoldDB" id="A0A9N9KE18"/>
<evidence type="ECO:0000313" key="2">
    <source>
        <dbReference type="Proteomes" id="UP000789405"/>
    </source>
</evidence>
<evidence type="ECO:0000313" key="1">
    <source>
        <dbReference type="EMBL" id="CAG8825485.1"/>
    </source>
</evidence>
<sequence>NDLLADIMSFTSIIILEIQNWFPNDPFVEAIGIFKLSDELLNNENLLEFGNKELDLLLDIYGKPQFPLFSYAIVDSNNTRTEWLHFKKLIYEDYQNLSIDKLLILLFRYYSSSYPNLIRLLAIISFSSVECKRGFSRQNLIKTKLRTTLNNDILNMLMMVGLEGADEAEFNFNDALDI</sequence>
<dbReference type="PANTHER" id="PTHR46880:SF5">
    <property type="entry name" value="DUF4371 DOMAIN-CONTAINING PROTEIN"/>
    <property type="match status" value="1"/>
</dbReference>
<feature type="non-terminal residue" evidence="1">
    <location>
        <position position="1"/>
    </location>
</feature>
<dbReference type="InterPro" id="IPR012337">
    <property type="entry name" value="RNaseH-like_sf"/>
</dbReference>
<protein>
    <submittedName>
        <fullName evidence="1">14660_t:CDS:1</fullName>
    </submittedName>
</protein>